<dbReference type="EMBL" id="MKIP01000033">
    <property type="protein sequence ID" value="OLP61358.1"/>
    <property type="molecule type" value="Genomic_DNA"/>
</dbReference>
<dbReference type="RefSeq" id="WP_075626750.1">
    <property type="nucleotide sequence ID" value="NZ_FOAM01000009.1"/>
</dbReference>
<dbReference type="AlphaFoldDB" id="A0A1Q9B042"/>
<comment type="caution">
    <text evidence="2">The sequence shown here is derived from an EMBL/GenBank/DDBJ whole genome shotgun (WGS) entry which is preliminary data.</text>
</comment>
<dbReference type="OrthoDB" id="9792179at2"/>
<dbReference type="Pfam" id="PF06707">
    <property type="entry name" value="DUF1194"/>
    <property type="match status" value="1"/>
</dbReference>
<reference evidence="2 3" key="1">
    <citation type="submission" date="2016-09" db="EMBL/GenBank/DDBJ databases">
        <title>Rhizobium sp. nov., a novel species isolated from the rice rhizosphere.</title>
        <authorList>
            <person name="Zhao J."/>
            <person name="Zhang X."/>
        </authorList>
    </citation>
    <scope>NUCLEOTIDE SEQUENCE [LARGE SCALE GENOMIC DNA]</scope>
    <source>
        <strain evidence="2 3">1.7048</strain>
    </source>
</reference>
<dbReference type="SUPFAM" id="SSF53300">
    <property type="entry name" value="vWA-like"/>
    <property type="match status" value="1"/>
</dbReference>
<gene>
    <name evidence="2" type="ORF">BJF93_20930</name>
</gene>
<feature type="signal peptide" evidence="1">
    <location>
        <begin position="1"/>
        <end position="22"/>
    </location>
</feature>
<dbReference type="InterPro" id="IPR036465">
    <property type="entry name" value="vWFA_dom_sf"/>
</dbReference>
<evidence type="ECO:0000256" key="1">
    <source>
        <dbReference type="SAM" id="SignalP"/>
    </source>
</evidence>
<organism evidence="2 3">
    <name type="scientific">Xaviernesmea oryzae</name>
    <dbReference type="NCBI Taxonomy" id="464029"/>
    <lineage>
        <taxon>Bacteria</taxon>
        <taxon>Pseudomonadati</taxon>
        <taxon>Pseudomonadota</taxon>
        <taxon>Alphaproteobacteria</taxon>
        <taxon>Hyphomicrobiales</taxon>
        <taxon>Rhizobiaceae</taxon>
        <taxon>Rhizobium/Agrobacterium group</taxon>
        <taxon>Xaviernesmea</taxon>
    </lineage>
</organism>
<evidence type="ECO:0000313" key="3">
    <source>
        <dbReference type="Proteomes" id="UP000186364"/>
    </source>
</evidence>
<evidence type="ECO:0000313" key="2">
    <source>
        <dbReference type="EMBL" id="OLP61358.1"/>
    </source>
</evidence>
<protein>
    <recommendedName>
        <fullName evidence="4">DUF1194 domain-containing protein</fullName>
    </recommendedName>
</protein>
<keyword evidence="1" id="KW-0732">Signal</keyword>
<dbReference type="Gene3D" id="3.40.50.410">
    <property type="entry name" value="von Willebrand factor, type A domain"/>
    <property type="match status" value="1"/>
</dbReference>
<dbReference type="InterPro" id="IPR010607">
    <property type="entry name" value="DUF1194"/>
</dbReference>
<name>A0A1Q9B042_9HYPH</name>
<accession>A0A1Q9B042</accession>
<evidence type="ECO:0008006" key="4">
    <source>
        <dbReference type="Google" id="ProtNLM"/>
    </source>
</evidence>
<proteinExistence type="predicted"/>
<keyword evidence="3" id="KW-1185">Reference proteome</keyword>
<feature type="chain" id="PRO_5010214342" description="DUF1194 domain-containing protein" evidence="1">
    <location>
        <begin position="23"/>
        <end position="260"/>
    </location>
</feature>
<sequence length="260" mass="27549">MFFFIAMLAAPALQATPARVTAAPRPDVDVNLVLAVDMSGSMDSEEAAIQRRGYVDALTHPQFLSAVTTGRTGRIALAYFEWAGSIDEASLTGWTVIEGEADARAFAARIAERPVATRRGTSISHALDFAAALMEKAPTSAIRRVIDVSGDGANNMGPPVAPARDRTVAAGTIVNGLAILIRPSALPIGLDRYYADCVIGGPGAFVMPVHRSEDFAQAIRQKLVTEVSGVTPPPEARIVPAAAQDHCMIGEKLRPSFLDR</sequence>
<dbReference type="Proteomes" id="UP000186364">
    <property type="component" value="Unassembled WGS sequence"/>
</dbReference>